<feature type="domain" description="Bacterial transcriptional activator" evidence="4">
    <location>
        <begin position="16"/>
        <end position="161"/>
    </location>
</feature>
<dbReference type="SUPFAM" id="SSF48452">
    <property type="entry name" value="TPR-like"/>
    <property type="match status" value="1"/>
</dbReference>
<organism evidence="5 6">
    <name type="scientific">Phytohabitans suffuscus</name>
    <dbReference type="NCBI Taxonomy" id="624315"/>
    <lineage>
        <taxon>Bacteria</taxon>
        <taxon>Bacillati</taxon>
        <taxon>Actinomycetota</taxon>
        <taxon>Actinomycetes</taxon>
        <taxon>Micromonosporales</taxon>
        <taxon>Micromonosporaceae</taxon>
    </lineage>
</organism>
<evidence type="ECO:0000256" key="2">
    <source>
        <dbReference type="ARBA" id="ARBA00023163"/>
    </source>
</evidence>
<dbReference type="SMART" id="SM01043">
    <property type="entry name" value="BTAD"/>
    <property type="match status" value="1"/>
</dbReference>
<evidence type="ECO:0000313" key="5">
    <source>
        <dbReference type="EMBL" id="BCB89144.1"/>
    </source>
</evidence>
<keyword evidence="2" id="KW-0804">Transcription</keyword>
<dbReference type="InterPro" id="IPR005158">
    <property type="entry name" value="BTAD"/>
</dbReference>
<protein>
    <recommendedName>
        <fullName evidence="4">Bacterial transcriptional activator domain-containing protein</fullName>
    </recommendedName>
</protein>
<dbReference type="PANTHER" id="PTHR35807">
    <property type="entry name" value="TRANSCRIPTIONAL REGULATOR REDD-RELATED"/>
    <property type="match status" value="1"/>
</dbReference>
<dbReference type="AlphaFoldDB" id="A0A6F8YSQ5"/>
<reference evidence="5 6" key="1">
    <citation type="submission" date="2020-03" db="EMBL/GenBank/DDBJ databases">
        <title>Whole genome shotgun sequence of Phytohabitans suffuscus NBRC 105367.</title>
        <authorList>
            <person name="Komaki H."/>
            <person name="Tamura T."/>
        </authorList>
    </citation>
    <scope>NUCLEOTIDE SEQUENCE [LARGE SCALE GENOMIC DNA]</scope>
    <source>
        <strain evidence="5 6">NBRC 105367</strain>
    </source>
</reference>
<feature type="region of interest" description="Disordered" evidence="3">
    <location>
        <begin position="169"/>
        <end position="208"/>
    </location>
</feature>
<evidence type="ECO:0000313" key="6">
    <source>
        <dbReference type="Proteomes" id="UP000503011"/>
    </source>
</evidence>
<reference evidence="5 6" key="2">
    <citation type="submission" date="2020-03" db="EMBL/GenBank/DDBJ databases">
        <authorList>
            <person name="Ichikawa N."/>
            <person name="Kimura A."/>
            <person name="Kitahashi Y."/>
            <person name="Uohara A."/>
        </authorList>
    </citation>
    <scope>NUCLEOTIDE SEQUENCE [LARGE SCALE GENOMIC DNA]</scope>
    <source>
        <strain evidence="5 6">NBRC 105367</strain>
    </source>
</reference>
<keyword evidence="1" id="KW-0805">Transcription regulation</keyword>
<dbReference type="Gene3D" id="1.25.40.10">
    <property type="entry name" value="Tetratricopeptide repeat domain"/>
    <property type="match status" value="1"/>
</dbReference>
<evidence type="ECO:0000259" key="4">
    <source>
        <dbReference type="SMART" id="SM01043"/>
    </source>
</evidence>
<dbReference type="KEGG" id="psuu:Psuf_064570"/>
<dbReference type="CDD" id="cd15831">
    <property type="entry name" value="BTAD"/>
    <property type="match status" value="1"/>
</dbReference>
<evidence type="ECO:0000256" key="1">
    <source>
        <dbReference type="ARBA" id="ARBA00023015"/>
    </source>
</evidence>
<dbReference type="InterPro" id="IPR011990">
    <property type="entry name" value="TPR-like_helical_dom_sf"/>
</dbReference>
<evidence type="ECO:0000256" key="3">
    <source>
        <dbReference type="SAM" id="MobiDB-lite"/>
    </source>
</evidence>
<dbReference type="Proteomes" id="UP000503011">
    <property type="component" value="Chromosome"/>
</dbReference>
<dbReference type="PANTHER" id="PTHR35807:SF1">
    <property type="entry name" value="TRANSCRIPTIONAL REGULATOR REDD"/>
    <property type="match status" value="1"/>
</dbReference>
<dbReference type="Pfam" id="PF03704">
    <property type="entry name" value="BTAD"/>
    <property type="match status" value="1"/>
</dbReference>
<dbReference type="RefSeq" id="WP_197946050.1">
    <property type="nucleotide sequence ID" value="NZ_AP022871.1"/>
</dbReference>
<name>A0A6F8YSQ5_9ACTN</name>
<proteinExistence type="predicted"/>
<feature type="compositionally biased region" description="Polar residues" evidence="3">
    <location>
        <begin position="175"/>
        <end position="184"/>
    </location>
</feature>
<dbReference type="GO" id="GO:0003677">
    <property type="term" value="F:DNA binding"/>
    <property type="evidence" value="ECO:0007669"/>
    <property type="project" value="TreeGrafter"/>
</dbReference>
<gene>
    <name evidence="5" type="ORF">Psuf_064570</name>
</gene>
<dbReference type="EMBL" id="AP022871">
    <property type="protein sequence ID" value="BCB89144.1"/>
    <property type="molecule type" value="Genomic_DNA"/>
</dbReference>
<accession>A0A6F8YSQ5</accession>
<sequence>MTTPGGYLFRSTSDDFDLARYERLASEGRQALAAGQNALAAERLTQAQALWRGPALTDVRAGPLLQPQVKRLEESRLTTVEQGIEARLRLGRHQEVLSDLAGMMAEHRLHENLHAQFMVALHRSGRRQEALRVFQQLRTTMTEELGLEPSKRLHLLQQAILSDDPALEVAPAPTGSRSCSTRSPSGEWPRAQQNAVSRPRRLSLEPGKIPSRDCVVAASRMDHRYEQ</sequence>
<dbReference type="GO" id="GO:0006355">
    <property type="term" value="P:regulation of DNA-templated transcription"/>
    <property type="evidence" value="ECO:0007669"/>
    <property type="project" value="TreeGrafter"/>
</dbReference>
<dbReference type="InterPro" id="IPR051677">
    <property type="entry name" value="AfsR-DnrI-RedD_regulator"/>
</dbReference>
<keyword evidence="6" id="KW-1185">Reference proteome</keyword>